<name>A0A5N5T5A5_9CRUS</name>
<accession>A0A5N5T5A5</accession>
<dbReference type="PANTHER" id="PTHR31742">
    <property type="entry name" value="RPA-INTERACTING PROTEIN RPAIN"/>
    <property type="match status" value="1"/>
</dbReference>
<evidence type="ECO:0000256" key="3">
    <source>
        <dbReference type="ARBA" id="ARBA00022771"/>
    </source>
</evidence>
<evidence type="ECO:0000256" key="1">
    <source>
        <dbReference type="ARBA" id="ARBA00004123"/>
    </source>
</evidence>
<comment type="caution">
    <text evidence="8">The sequence shown here is derived from an EMBL/GenBank/DDBJ whole genome shotgun (WGS) entry which is preliminary data.</text>
</comment>
<evidence type="ECO:0000259" key="6">
    <source>
        <dbReference type="Pfam" id="PF14766"/>
    </source>
</evidence>
<keyword evidence="2" id="KW-0479">Metal-binding</keyword>
<dbReference type="GO" id="GO:0008270">
    <property type="term" value="F:zinc ion binding"/>
    <property type="evidence" value="ECO:0007669"/>
    <property type="project" value="UniProtKB-KW"/>
</dbReference>
<proteinExistence type="predicted"/>
<dbReference type="OrthoDB" id="6362909at2759"/>
<evidence type="ECO:0000259" key="7">
    <source>
        <dbReference type="Pfam" id="PF14768"/>
    </source>
</evidence>
<dbReference type="Proteomes" id="UP000326759">
    <property type="component" value="Unassembled WGS sequence"/>
</dbReference>
<dbReference type="InterPro" id="IPR028158">
    <property type="entry name" value="RPA_interact_N_dom"/>
</dbReference>
<feature type="domain" description="RPA-interacting protein C-terminal" evidence="7">
    <location>
        <begin position="182"/>
        <end position="255"/>
    </location>
</feature>
<dbReference type="InterPro" id="IPR028159">
    <property type="entry name" value="RPA_interact_C_dom"/>
</dbReference>
<dbReference type="Pfam" id="PF14768">
    <property type="entry name" value="RPA_interact_C"/>
    <property type="match status" value="1"/>
</dbReference>
<keyword evidence="9" id="KW-1185">Reference proteome</keyword>
<protein>
    <submittedName>
        <fullName evidence="8">RPA-interacting protein A</fullName>
    </submittedName>
</protein>
<feature type="domain" description="RPA-interacting protein N-terminal" evidence="6">
    <location>
        <begin position="7"/>
        <end position="45"/>
    </location>
</feature>
<dbReference type="Pfam" id="PF14766">
    <property type="entry name" value="RPA_interact_N"/>
    <property type="match status" value="1"/>
</dbReference>
<dbReference type="PANTHER" id="PTHR31742:SF1">
    <property type="entry name" value="RPA-INTERACTING PROTEIN"/>
    <property type="match status" value="1"/>
</dbReference>
<evidence type="ECO:0000313" key="8">
    <source>
        <dbReference type="EMBL" id="KAB7501784.1"/>
    </source>
</evidence>
<keyword evidence="4" id="KW-0862">Zinc</keyword>
<evidence type="ECO:0000256" key="5">
    <source>
        <dbReference type="ARBA" id="ARBA00023242"/>
    </source>
</evidence>
<sequence length="258" mass="29554">MTDFLKRKMMYKSPHTSPSAWKDAYRVKCFERLRERRASLIEKFRHHVNDHPKNLLMESTSPAKVVTDVMEIEWNALSPNRRFPSLSSRSDSSSWFEDPEDEVMREALLEIQKELQNEEEWRMNEFFLHESKELDSKVKLFLHDDVICPICQKGKLEEAVVPTLNQIPTSFATPPRTAICSANALKCSCCGVLLSKNNKDVGITLEQVRRCLHDTINNHNNGCSSSCTLGFSVIDEENGGSSNILVTCSFCDWMSFLI</sequence>
<dbReference type="GO" id="GO:0006606">
    <property type="term" value="P:protein import into nucleus"/>
    <property type="evidence" value="ECO:0007669"/>
    <property type="project" value="TreeGrafter"/>
</dbReference>
<keyword evidence="5" id="KW-0539">Nucleus</keyword>
<keyword evidence="3" id="KW-0863">Zinc-finger</keyword>
<evidence type="ECO:0000256" key="4">
    <source>
        <dbReference type="ARBA" id="ARBA00022833"/>
    </source>
</evidence>
<gene>
    <name evidence="8" type="primary">rpain-a_0</name>
    <name evidence="8" type="ORF">Anas_13691</name>
</gene>
<organism evidence="8 9">
    <name type="scientific">Armadillidium nasatum</name>
    <dbReference type="NCBI Taxonomy" id="96803"/>
    <lineage>
        <taxon>Eukaryota</taxon>
        <taxon>Metazoa</taxon>
        <taxon>Ecdysozoa</taxon>
        <taxon>Arthropoda</taxon>
        <taxon>Crustacea</taxon>
        <taxon>Multicrustacea</taxon>
        <taxon>Malacostraca</taxon>
        <taxon>Eumalacostraca</taxon>
        <taxon>Peracarida</taxon>
        <taxon>Isopoda</taxon>
        <taxon>Oniscidea</taxon>
        <taxon>Crinocheta</taxon>
        <taxon>Armadillidiidae</taxon>
        <taxon>Armadillidium</taxon>
    </lineage>
</organism>
<reference evidence="8 9" key="1">
    <citation type="journal article" date="2019" name="PLoS Biol.">
        <title>Sex chromosomes control vertical transmission of feminizing Wolbachia symbionts in an isopod.</title>
        <authorList>
            <person name="Becking T."/>
            <person name="Chebbi M.A."/>
            <person name="Giraud I."/>
            <person name="Moumen B."/>
            <person name="Laverre T."/>
            <person name="Caubet Y."/>
            <person name="Peccoud J."/>
            <person name="Gilbert C."/>
            <person name="Cordaux R."/>
        </authorList>
    </citation>
    <scope>NUCLEOTIDE SEQUENCE [LARGE SCALE GENOMIC DNA]</scope>
    <source>
        <strain evidence="8">ANa2</strain>
        <tissue evidence="8">Whole body excluding digestive tract and cuticle</tissue>
    </source>
</reference>
<evidence type="ECO:0000313" key="9">
    <source>
        <dbReference type="Proteomes" id="UP000326759"/>
    </source>
</evidence>
<evidence type="ECO:0000256" key="2">
    <source>
        <dbReference type="ARBA" id="ARBA00022723"/>
    </source>
</evidence>
<comment type="subcellular location">
    <subcellularLocation>
        <location evidence="1">Nucleus</location>
    </subcellularLocation>
</comment>
<dbReference type="InterPro" id="IPR028156">
    <property type="entry name" value="RIP"/>
</dbReference>
<dbReference type="GO" id="GO:0005634">
    <property type="term" value="C:nucleus"/>
    <property type="evidence" value="ECO:0007669"/>
    <property type="project" value="UniProtKB-SubCell"/>
</dbReference>
<dbReference type="AlphaFoldDB" id="A0A5N5T5A5"/>
<dbReference type="EMBL" id="SEYY01009525">
    <property type="protein sequence ID" value="KAB7501784.1"/>
    <property type="molecule type" value="Genomic_DNA"/>
</dbReference>